<proteinExistence type="predicted"/>
<gene>
    <name evidence="1" type="ORF">PRUB_b0362</name>
</gene>
<protein>
    <submittedName>
        <fullName evidence="1">Uncharacterized protein</fullName>
    </submittedName>
</protein>
<sequence>MVRSPESASIACFVDLLSLQITKTGFRLPAYSVQSHLSVA</sequence>
<dbReference type="Proteomes" id="UP000016480">
    <property type="component" value="Unassembled WGS sequence"/>
</dbReference>
<accession>A0A8T0C0M9</accession>
<dbReference type="EMBL" id="AHCD03000044">
    <property type="protein sequence ID" value="KAF7781214.1"/>
    <property type="molecule type" value="Genomic_DNA"/>
</dbReference>
<evidence type="ECO:0000313" key="2">
    <source>
        <dbReference type="Proteomes" id="UP000016480"/>
    </source>
</evidence>
<dbReference type="AlphaFoldDB" id="A0A8T0C0M9"/>
<name>A0A8T0C0M9_9GAMM</name>
<reference evidence="1 2" key="1">
    <citation type="journal article" date="2012" name="J. Bacteriol.">
        <title>Genome sequence of the cycloprodigiosin-producing bacterial strain Pseudoalteromonas rubra ATCC 29570(T).</title>
        <authorList>
            <person name="Xie B.B."/>
            <person name="Shu Y.L."/>
            <person name="Qin Q.L."/>
            <person name="Rong J.C."/>
            <person name="Zhang X.Y."/>
            <person name="Chen X.L."/>
            <person name="Zhou B.C."/>
            <person name="Zhang Y.Z."/>
        </authorList>
    </citation>
    <scope>NUCLEOTIDE SEQUENCE [LARGE SCALE GENOMIC DNA]</scope>
    <source>
        <strain evidence="1 2">DSM 6842</strain>
    </source>
</reference>
<evidence type="ECO:0000313" key="1">
    <source>
        <dbReference type="EMBL" id="KAF7781214.1"/>
    </source>
</evidence>
<comment type="caution">
    <text evidence="1">The sequence shown here is derived from an EMBL/GenBank/DDBJ whole genome shotgun (WGS) entry which is preliminary data.</text>
</comment>
<organism evidence="1 2">
    <name type="scientific">Pseudoalteromonas rubra</name>
    <dbReference type="NCBI Taxonomy" id="43658"/>
    <lineage>
        <taxon>Bacteria</taxon>
        <taxon>Pseudomonadati</taxon>
        <taxon>Pseudomonadota</taxon>
        <taxon>Gammaproteobacteria</taxon>
        <taxon>Alteromonadales</taxon>
        <taxon>Pseudoalteromonadaceae</taxon>
        <taxon>Pseudoalteromonas</taxon>
    </lineage>
</organism>